<evidence type="ECO:0000259" key="1">
    <source>
        <dbReference type="PROSITE" id="PS50164"/>
    </source>
</evidence>
<evidence type="ECO:0000313" key="2">
    <source>
        <dbReference type="EMBL" id="MDV2621817.1"/>
    </source>
</evidence>
<dbReference type="Gene3D" id="3.40.1440.10">
    <property type="entry name" value="GIY-YIG endonuclease"/>
    <property type="match status" value="1"/>
</dbReference>
<dbReference type="InterPro" id="IPR027417">
    <property type="entry name" value="P-loop_NTPase"/>
</dbReference>
<feature type="domain" description="GIY-YIG" evidence="1">
    <location>
        <begin position="32"/>
        <end position="109"/>
    </location>
</feature>
<dbReference type="Pfam" id="PF01541">
    <property type="entry name" value="GIY-YIG"/>
    <property type="match status" value="1"/>
</dbReference>
<sequence>MANVNDPVVEKISFNKNGLRLLDERNEQLLLDYPTVYIIYAENKDSYSVYVGETNNIKQRTREHFQEMRYAKRSKMFVVGHEHFNKSLTLDIENKLMLYMTGSKAVKNLSNKRANPQYKYFPVEEMNAIFSKIWRQLHRENNQLFPVEKVIEENALFKASPFHKLTEEQMNAEITILDHIKQALNEEKENQLILVEGSAGSGKTVLLSSLFYLLSGQDEEFKGKSAYMLVNHDQQVKVYNNIAKKLGIQKKFDEKVMKPTKFINNFTDKADIALIDEAHLLWTQGKQSYQGKNQLNDIMDRAKITIAVLDPHQMLRTQQYIEGQTLKKLENRAKKNGHLIKLSNQLRMNAAKDTVKWIKMLVYGNRITNLPKDDKDYELKIFKSPGEMYKAIKEKNRDQSKGLSRMLATFDWEFKEKRDKNHDLYQVTVEDFSLPWNLQTKSKDKNLSWAERPETINEVGSTYTIQGFDLNYSGVIIGPSVKYRDGKIVYDPSASANKNAVSNRTLSDGSKVKVYNQLLPNELNVLLTRGVNGLYIYAVDDESRKALLAAQNQEIQN</sequence>
<dbReference type="SUPFAM" id="SSF52540">
    <property type="entry name" value="P-loop containing nucleoside triphosphate hydrolases"/>
    <property type="match status" value="1"/>
</dbReference>
<dbReference type="SUPFAM" id="SSF82771">
    <property type="entry name" value="GIY-YIG endonuclease"/>
    <property type="match status" value="1"/>
</dbReference>
<dbReference type="Pfam" id="PF09848">
    <property type="entry name" value="SLFN-g3_helicase"/>
    <property type="match status" value="1"/>
</dbReference>
<dbReference type="PROSITE" id="PS50164">
    <property type="entry name" value="GIY_YIG"/>
    <property type="match status" value="1"/>
</dbReference>
<gene>
    <name evidence="2" type="ORF">R0G89_08755</name>
</gene>
<dbReference type="EMBL" id="JAWJAV010000005">
    <property type="protein sequence ID" value="MDV2621817.1"/>
    <property type="molecule type" value="Genomic_DNA"/>
</dbReference>
<dbReference type="AlphaFoldDB" id="A0AAW8YI54"/>
<reference evidence="2" key="1">
    <citation type="journal article" date="2023" name="PeerJ">
        <title>Selection and evaluation of lactic acid bacteria from chicken feces in Thailand as potential probiotics.</title>
        <authorList>
            <person name="Khurajog B."/>
            <person name="Disastra Y."/>
            <person name="Lawwyne L.D."/>
            <person name="Sirichokchatchawan W."/>
            <person name="Niyomtham W."/>
            <person name="Yindee J."/>
            <person name="Hampson D.J."/>
            <person name="Prapasarakul N."/>
        </authorList>
    </citation>
    <scope>NUCLEOTIDE SEQUENCE</scope>
    <source>
        <strain evidence="2">BF9</strain>
    </source>
</reference>
<dbReference type="InterPro" id="IPR000305">
    <property type="entry name" value="GIY-YIG_endonuc"/>
</dbReference>
<dbReference type="CDD" id="cd10439">
    <property type="entry name" value="GIY-YIG_COG3410"/>
    <property type="match status" value="1"/>
</dbReference>
<dbReference type="Gene3D" id="3.40.50.300">
    <property type="entry name" value="P-loop containing nucleotide triphosphate hydrolases"/>
    <property type="match status" value="1"/>
</dbReference>
<accession>A0AAW8YI54</accession>
<comment type="caution">
    <text evidence="2">The sequence shown here is derived from an EMBL/GenBank/DDBJ whole genome shotgun (WGS) entry which is preliminary data.</text>
</comment>
<dbReference type="InterPro" id="IPR035901">
    <property type="entry name" value="GIY-YIG_endonuc_sf"/>
</dbReference>
<organism evidence="2 3">
    <name type="scientific">Pediococcus acidilactici</name>
    <dbReference type="NCBI Taxonomy" id="1254"/>
    <lineage>
        <taxon>Bacteria</taxon>
        <taxon>Bacillati</taxon>
        <taxon>Bacillota</taxon>
        <taxon>Bacilli</taxon>
        <taxon>Lactobacillales</taxon>
        <taxon>Lactobacillaceae</taxon>
        <taxon>Pediococcus</taxon>
        <taxon>Pediococcus acidilactici group</taxon>
    </lineage>
</organism>
<dbReference type="Proteomes" id="UP001280897">
    <property type="component" value="Unassembled WGS sequence"/>
</dbReference>
<dbReference type="RefSeq" id="WP_317072395.1">
    <property type="nucleotide sequence ID" value="NZ_JAWJAV010000005.1"/>
</dbReference>
<evidence type="ECO:0000313" key="3">
    <source>
        <dbReference type="Proteomes" id="UP001280897"/>
    </source>
</evidence>
<reference evidence="2" key="2">
    <citation type="submission" date="2023-10" db="EMBL/GenBank/DDBJ databases">
        <authorList>
            <person name="Khurajog B."/>
        </authorList>
    </citation>
    <scope>NUCLEOTIDE SEQUENCE</scope>
    <source>
        <strain evidence="2">BF9</strain>
    </source>
</reference>
<dbReference type="InterPro" id="IPR018647">
    <property type="entry name" value="SLFN_3-like_DNA/RNA_helicase"/>
</dbReference>
<proteinExistence type="predicted"/>
<name>A0AAW8YI54_PEDAC</name>
<protein>
    <submittedName>
        <fullName evidence="2">DUF2075 domain-containing protein</fullName>
    </submittedName>
</protein>